<feature type="transmembrane region" description="Helical" evidence="1">
    <location>
        <begin position="813"/>
        <end position="833"/>
    </location>
</feature>
<feature type="chain" id="PRO_5045902677" evidence="2">
    <location>
        <begin position="27"/>
        <end position="877"/>
    </location>
</feature>
<feature type="transmembrane region" description="Helical" evidence="1">
    <location>
        <begin position="732"/>
        <end position="757"/>
    </location>
</feature>
<gene>
    <name evidence="3" type="ORF">GMARGA_LOCUS7713</name>
</gene>
<evidence type="ECO:0000256" key="2">
    <source>
        <dbReference type="SAM" id="SignalP"/>
    </source>
</evidence>
<evidence type="ECO:0000313" key="4">
    <source>
        <dbReference type="Proteomes" id="UP000789901"/>
    </source>
</evidence>
<keyword evidence="1" id="KW-1133">Transmembrane helix</keyword>
<evidence type="ECO:0000256" key="1">
    <source>
        <dbReference type="SAM" id="Phobius"/>
    </source>
</evidence>
<keyword evidence="4" id="KW-1185">Reference proteome</keyword>
<keyword evidence="1" id="KW-0472">Membrane</keyword>
<proteinExistence type="predicted"/>
<name>A0ABN7ULL7_GIGMA</name>
<feature type="transmembrane region" description="Helical" evidence="1">
    <location>
        <begin position="778"/>
        <end position="801"/>
    </location>
</feature>
<reference evidence="3 4" key="1">
    <citation type="submission" date="2021-06" db="EMBL/GenBank/DDBJ databases">
        <authorList>
            <person name="Kallberg Y."/>
            <person name="Tangrot J."/>
            <person name="Rosling A."/>
        </authorList>
    </citation>
    <scope>NUCLEOTIDE SEQUENCE [LARGE SCALE GENOMIC DNA]</scope>
    <source>
        <strain evidence="3 4">120-4 pot B 10/14</strain>
    </source>
</reference>
<protein>
    <submittedName>
        <fullName evidence="3">15534_t:CDS:1</fullName>
    </submittedName>
</protein>
<keyword evidence="2" id="KW-0732">Signal</keyword>
<feature type="signal peptide" evidence="2">
    <location>
        <begin position="1"/>
        <end position="26"/>
    </location>
</feature>
<keyword evidence="1" id="KW-0812">Transmembrane</keyword>
<dbReference type="EMBL" id="CAJVQB010003814">
    <property type="protein sequence ID" value="CAG8618426.1"/>
    <property type="molecule type" value="Genomic_DNA"/>
</dbReference>
<comment type="caution">
    <text evidence="3">The sequence shown here is derived from an EMBL/GenBank/DDBJ whole genome shotgun (WGS) entry which is preliminary data.</text>
</comment>
<accession>A0ABN7ULL7</accession>
<dbReference type="Proteomes" id="UP000789901">
    <property type="component" value="Unassembled WGS sequence"/>
</dbReference>
<evidence type="ECO:0000313" key="3">
    <source>
        <dbReference type="EMBL" id="CAG8618426.1"/>
    </source>
</evidence>
<sequence length="877" mass="98094">MKTLSFNLVFLIVITFLLIFLPTGFAQNTLNNVQYSYFTYQETSVQPNLTGTQPHILHIEHYNDNSGTAVVRIGRANYFDYGSMNYCYERRLLLRVIKPDGSIIEINYENATEIQDINYCYISYKNKNPLNIYPLFDKYILVTYTHATNTSDTSTYVDRGMVFHWNGTIISHLEFGSSYLSPGTNWYPNEYIVNNITPKKGFLRLSAVNGINRVDSFKWGQYQYNDNGTFSLLTDGNVSSIQNTVNFQVTVFATLDGGYALIYANTTSRTFTSNNTLATQFSANAGIYAIMLGYNQSTTPQGLILHQLTTPNLTFTNLYCSVDFVYIGHSCIAYARQNQTSQIPNVTTTVITTTITPTAAAPTVVPVTTTVTAPPTTITNLENFYVKIRFLSSGSVLKLDPMFPQNNGSLTNVRTLPYGGYALIDRIISGYNINFTFELYDESSTLTNYNFPIRPLTSNFNGAFDVLPNNTMLVALNETTTSWQILSVQLPSLAPYNGSGSDYGNLHVSGAYPSKGLNNLELNSNYINITYQDSITFGDGSLKIYQKTNDGNKTLRQLINTKSCNLGNGCNASGNVVTLKVLDSNNQSSSRIAGDIQGALRLSYDGTRYFYELSKEDKDSFCDQLIKELTNLIPTENGRLSTNKHTQKDPDDSSKIIISISISEARGSDKMTSTQIQNNLILLIKNKEFTGISTGSTTKYLDETYAYQRHPFNLVLAFAILFSEKSDAYIEWFVLYGRVAVSFALISGANIDTLLILRANLMNIDMFKAPFSDTSLTTIFWGACADVLLTEIPQFIIQIIYINSSVLFDVIPIFALVASGLSVLASLTSKLFFIRYKAYSPYLSHFIEKRRTTLIEDLKVDKQTYDDNEVADTTDEK</sequence>
<organism evidence="3 4">
    <name type="scientific">Gigaspora margarita</name>
    <dbReference type="NCBI Taxonomy" id="4874"/>
    <lineage>
        <taxon>Eukaryota</taxon>
        <taxon>Fungi</taxon>
        <taxon>Fungi incertae sedis</taxon>
        <taxon>Mucoromycota</taxon>
        <taxon>Glomeromycotina</taxon>
        <taxon>Glomeromycetes</taxon>
        <taxon>Diversisporales</taxon>
        <taxon>Gigasporaceae</taxon>
        <taxon>Gigaspora</taxon>
    </lineage>
</organism>